<proteinExistence type="predicted"/>
<sequence length="298" mass="32819">MTLFRTVQQTSAAGKNFTASHRALRSAALKANKSLSSIRGGAISEGEHKDLSKSSEGSRPQSLSCGGRKLEETTASLEPRVTATATFPTPHTKDDEHKLTSAPRRRTRRGDPFRYDPFRRNAPNMLRDDLPDRTQDHLSNVAAATSKGSTRIATTEVLWDTIRIWRSVLRRFPLRVGVSASIITAPVVFWNVYAYCLTPNHIHEEVGDDVVIRVLLWNSLRTITMMALKTFWGIVPPPCLSDADVSSAGMELGRDRRGAYLKSPKLLTVDERVVVAAQVGCAASLLTIVFATFLSCVV</sequence>
<name>A0A0S4JGR9_BODSA</name>
<feature type="region of interest" description="Disordered" evidence="1">
    <location>
        <begin position="40"/>
        <end position="131"/>
    </location>
</feature>
<reference evidence="4" key="1">
    <citation type="submission" date="2015-09" db="EMBL/GenBank/DDBJ databases">
        <authorList>
            <consortium name="Pathogen Informatics"/>
        </authorList>
    </citation>
    <scope>NUCLEOTIDE SEQUENCE [LARGE SCALE GENOMIC DNA]</scope>
    <source>
        <strain evidence="4">Lake Konstanz</strain>
    </source>
</reference>
<evidence type="ECO:0000313" key="3">
    <source>
        <dbReference type="EMBL" id="CUG89338.1"/>
    </source>
</evidence>
<dbReference type="VEuPathDB" id="TriTrypDB:BSAL_20560"/>
<evidence type="ECO:0000313" key="4">
    <source>
        <dbReference type="Proteomes" id="UP000051952"/>
    </source>
</evidence>
<dbReference type="AlphaFoldDB" id="A0A0S4JGR9"/>
<keyword evidence="2" id="KW-0472">Membrane</keyword>
<keyword evidence="2" id="KW-1133">Transmembrane helix</keyword>
<organism evidence="3 4">
    <name type="scientific">Bodo saltans</name>
    <name type="common">Flagellated protozoan</name>
    <dbReference type="NCBI Taxonomy" id="75058"/>
    <lineage>
        <taxon>Eukaryota</taxon>
        <taxon>Discoba</taxon>
        <taxon>Euglenozoa</taxon>
        <taxon>Kinetoplastea</taxon>
        <taxon>Metakinetoplastina</taxon>
        <taxon>Eubodonida</taxon>
        <taxon>Bodonidae</taxon>
        <taxon>Bodo</taxon>
    </lineage>
</organism>
<feature type="compositionally biased region" description="Basic and acidic residues" evidence="1">
    <location>
        <begin position="109"/>
        <end position="119"/>
    </location>
</feature>
<evidence type="ECO:0000256" key="1">
    <source>
        <dbReference type="SAM" id="MobiDB-lite"/>
    </source>
</evidence>
<dbReference type="EMBL" id="CYKH01001725">
    <property type="protein sequence ID" value="CUG89338.1"/>
    <property type="molecule type" value="Genomic_DNA"/>
</dbReference>
<feature type="transmembrane region" description="Helical" evidence="2">
    <location>
        <begin position="172"/>
        <end position="193"/>
    </location>
</feature>
<feature type="compositionally biased region" description="Polar residues" evidence="1">
    <location>
        <begin position="54"/>
        <end position="64"/>
    </location>
</feature>
<dbReference type="Proteomes" id="UP000051952">
    <property type="component" value="Unassembled WGS sequence"/>
</dbReference>
<protein>
    <submittedName>
        <fullName evidence="3">Transmembrane protein, putative</fullName>
    </submittedName>
</protein>
<evidence type="ECO:0000256" key="2">
    <source>
        <dbReference type="SAM" id="Phobius"/>
    </source>
</evidence>
<feature type="transmembrane region" description="Helical" evidence="2">
    <location>
        <begin position="273"/>
        <end position="297"/>
    </location>
</feature>
<accession>A0A0S4JGR9</accession>
<gene>
    <name evidence="3" type="ORF">BSAL_20560</name>
</gene>
<keyword evidence="4" id="KW-1185">Reference proteome</keyword>
<keyword evidence="2 3" id="KW-0812">Transmembrane</keyword>